<dbReference type="RefSeq" id="WP_167961889.1">
    <property type="nucleotide sequence ID" value="NZ_JAATJJ010000001.1"/>
</dbReference>
<feature type="transmembrane region" description="Helical" evidence="1">
    <location>
        <begin position="29"/>
        <end position="50"/>
    </location>
</feature>
<dbReference type="EMBL" id="JAATJJ010000001">
    <property type="protein sequence ID" value="NJB70753.1"/>
    <property type="molecule type" value="Genomic_DNA"/>
</dbReference>
<keyword evidence="1" id="KW-0472">Membrane</keyword>
<keyword evidence="3" id="KW-1185">Reference proteome</keyword>
<proteinExistence type="predicted"/>
<keyword evidence="1" id="KW-0812">Transmembrane</keyword>
<dbReference type="InterPro" id="IPR046635">
    <property type="entry name" value="DUF6747"/>
</dbReference>
<keyword evidence="1" id="KW-1133">Transmembrane helix</keyword>
<dbReference type="AlphaFoldDB" id="A0A846QWW2"/>
<gene>
    <name evidence="2" type="ORF">GGR42_001215</name>
</gene>
<name>A0A846QWW2_9FLAO</name>
<evidence type="ECO:0000313" key="2">
    <source>
        <dbReference type="EMBL" id="NJB70753.1"/>
    </source>
</evidence>
<reference evidence="2 3" key="1">
    <citation type="submission" date="2020-03" db="EMBL/GenBank/DDBJ databases">
        <title>Genomic Encyclopedia of Type Strains, Phase IV (KMG-IV): sequencing the most valuable type-strain genomes for metagenomic binning, comparative biology and taxonomic classification.</title>
        <authorList>
            <person name="Goeker M."/>
        </authorList>
    </citation>
    <scope>NUCLEOTIDE SEQUENCE [LARGE SCALE GENOMIC DNA]</scope>
    <source>
        <strain evidence="2 3">DSM 29762</strain>
    </source>
</reference>
<evidence type="ECO:0000313" key="3">
    <source>
        <dbReference type="Proteomes" id="UP000590442"/>
    </source>
</evidence>
<sequence>MGTLLNFRNLYVDSFNECKPGFAVTILKAYSVFCGILLAMAVYAFMYRVITGFDF</sequence>
<organism evidence="2 3">
    <name type="scientific">Saonia flava</name>
    <dbReference type="NCBI Taxonomy" id="523696"/>
    <lineage>
        <taxon>Bacteria</taxon>
        <taxon>Pseudomonadati</taxon>
        <taxon>Bacteroidota</taxon>
        <taxon>Flavobacteriia</taxon>
        <taxon>Flavobacteriales</taxon>
        <taxon>Flavobacteriaceae</taxon>
        <taxon>Saonia</taxon>
    </lineage>
</organism>
<protein>
    <submittedName>
        <fullName evidence="2">Uncharacterized protein</fullName>
    </submittedName>
</protein>
<dbReference type="Proteomes" id="UP000590442">
    <property type="component" value="Unassembled WGS sequence"/>
</dbReference>
<evidence type="ECO:0000256" key="1">
    <source>
        <dbReference type="SAM" id="Phobius"/>
    </source>
</evidence>
<dbReference type="Pfam" id="PF20532">
    <property type="entry name" value="DUF6747"/>
    <property type="match status" value="1"/>
</dbReference>
<comment type="caution">
    <text evidence="2">The sequence shown here is derived from an EMBL/GenBank/DDBJ whole genome shotgun (WGS) entry which is preliminary data.</text>
</comment>
<accession>A0A846QWW2</accession>